<keyword evidence="1" id="KW-0472">Membrane</keyword>
<comment type="caution">
    <text evidence="2">The sequence shown here is derived from an EMBL/GenBank/DDBJ whole genome shotgun (WGS) entry which is preliminary data.</text>
</comment>
<organism evidence="2">
    <name type="scientific">marine sediment metagenome</name>
    <dbReference type="NCBI Taxonomy" id="412755"/>
    <lineage>
        <taxon>unclassified sequences</taxon>
        <taxon>metagenomes</taxon>
        <taxon>ecological metagenomes</taxon>
    </lineage>
</organism>
<evidence type="ECO:0000256" key="1">
    <source>
        <dbReference type="SAM" id="Phobius"/>
    </source>
</evidence>
<gene>
    <name evidence="2" type="ORF">S03H2_32668</name>
</gene>
<sequence length="167" mass="17590">MTEMTDGAVRREVRAYSNRRATARGTIKTGLGTLVSVVAGLALHVFLARALQPALYGLLAVVSSLIMWWELSGAALLRHATEWAVARADGSCAGAAGASLRVGLAWSLVLMIACEAAAPAIASALGDPMLVGYVRLMALDIPLWVLWSSHLAILNGRRCYGGRALSC</sequence>
<protein>
    <recommendedName>
        <fullName evidence="3">Polysaccharide biosynthesis protein C-terminal domain-containing protein</fullName>
    </recommendedName>
</protein>
<evidence type="ECO:0000313" key="2">
    <source>
        <dbReference type="EMBL" id="GAH57644.1"/>
    </source>
</evidence>
<feature type="non-terminal residue" evidence="2">
    <location>
        <position position="167"/>
    </location>
</feature>
<feature type="transmembrane region" description="Helical" evidence="1">
    <location>
        <begin position="29"/>
        <end position="48"/>
    </location>
</feature>
<dbReference type="EMBL" id="BARU01019853">
    <property type="protein sequence ID" value="GAH57644.1"/>
    <property type="molecule type" value="Genomic_DNA"/>
</dbReference>
<accession>X1HUZ6</accession>
<dbReference type="AlphaFoldDB" id="X1HUZ6"/>
<evidence type="ECO:0008006" key="3">
    <source>
        <dbReference type="Google" id="ProtNLM"/>
    </source>
</evidence>
<name>X1HUZ6_9ZZZZ</name>
<proteinExistence type="predicted"/>
<keyword evidence="1" id="KW-1133">Transmembrane helix</keyword>
<reference evidence="2" key="1">
    <citation type="journal article" date="2014" name="Front. Microbiol.">
        <title>High frequency of phylogenetically diverse reductive dehalogenase-homologous genes in deep subseafloor sedimentary metagenomes.</title>
        <authorList>
            <person name="Kawai M."/>
            <person name="Futagami T."/>
            <person name="Toyoda A."/>
            <person name="Takaki Y."/>
            <person name="Nishi S."/>
            <person name="Hori S."/>
            <person name="Arai W."/>
            <person name="Tsubouchi T."/>
            <person name="Morono Y."/>
            <person name="Uchiyama I."/>
            <person name="Ito T."/>
            <person name="Fujiyama A."/>
            <person name="Inagaki F."/>
            <person name="Takami H."/>
        </authorList>
    </citation>
    <scope>NUCLEOTIDE SEQUENCE</scope>
    <source>
        <strain evidence="2">Expedition CK06-06</strain>
    </source>
</reference>
<feature type="transmembrane region" description="Helical" evidence="1">
    <location>
        <begin position="54"/>
        <end position="77"/>
    </location>
</feature>
<feature type="transmembrane region" description="Helical" evidence="1">
    <location>
        <begin position="133"/>
        <end position="154"/>
    </location>
</feature>
<keyword evidence="1" id="KW-0812">Transmembrane</keyword>
<feature type="transmembrane region" description="Helical" evidence="1">
    <location>
        <begin position="98"/>
        <end position="121"/>
    </location>
</feature>